<protein>
    <recommendedName>
        <fullName evidence="4">Serine hydrolase</fullName>
    </recommendedName>
</protein>
<dbReference type="SUPFAM" id="SSF56601">
    <property type="entry name" value="beta-lactamase/transpeptidase-like"/>
    <property type="match status" value="1"/>
</dbReference>
<evidence type="ECO:0000313" key="2">
    <source>
        <dbReference type="EMBL" id="RJL32262.1"/>
    </source>
</evidence>
<reference evidence="2 3" key="1">
    <citation type="submission" date="2018-09" db="EMBL/GenBank/DDBJ databases">
        <title>YIM 75507 draft genome.</title>
        <authorList>
            <person name="Tang S."/>
            <person name="Feng Y."/>
        </authorList>
    </citation>
    <scope>NUCLEOTIDE SEQUENCE [LARGE SCALE GENOMIC DNA]</scope>
    <source>
        <strain evidence="2 3">YIM 75507</strain>
    </source>
</reference>
<keyword evidence="3" id="KW-1185">Reference proteome</keyword>
<dbReference type="InterPro" id="IPR012338">
    <property type="entry name" value="Beta-lactam/transpept-like"/>
</dbReference>
<accession>A0A3A4BMN0</accession>
<evidence type="ECO:0008006" key="4">
    <source>
        <dbReference type="Google" id="ProtNLM"/>
    </source>
</evidence>
<feature type="region of interest" description="Disordered" evidence="1">
    <location>
        <begin position="1"/>
        <end position="47"/>
    </location>
</feature>
<comment type="caution">
    <text evidence="2">The sequence shown here is derived from an EMBL/GenBank/DDBJ whole genome shotgun (WGS) entry which is preliminary data.</text>
</comment>
<evidence type="ECO:0000256" key="1">
    <source>
        <dbReference type="SAM" id="MobiDB-lite"/>
    </source>
</evidence>
<sequence length="296" mass="32014">MRGEGSVSARPSGTAARPPAAGTASARPRATPKPRRERPRVPQGMTAGYVVYDRPSGRVVLQGNARRAFRSASVVKILIALDHLESRKPGAPIPKETRALLEPMLRVSDDRSATALWRRGGQRQIITRTARRLGLPGTLPPPASKPGFWGYTTITAADIVKTYRHILDRARPEVRDFILGNLRKAGQCGTDGFDQYFGIPRAVPRPWAIKQGWSGHAANPPRPCKATRASAVLPARARTSAVPDLGHPVLHTTGVLGPGDRRIMVILSTYPSGTTWDASVARLTRFTRALTKAAAP</sequence>
<gene>
    <name evidence="2" type="ORF">D5H75_16625</name>
</gene>
<organism evidence="2 3">
    <name type="scientific">Bailinhaonella thermotolerans</name>
    <dbReference type="NCBI Taxonomy" id="1070861"/>
    <lineage>
        <taxon>Bacteria</taxon>
        <taxon>Bacillati</taxon>
        <taxon>Actinomycetota</taxon>
        <taxon>Actinomycetes</taxon>
        <taxon>Streptosporangiales</taxon>
        <taxon>Streptosporangiaceae</taxon>
        <taxon>Bailinhaonella</taxon>
    </lineage>
</organism>
<dbReference type="Proteomes" id="UP000265768">
    <property type="component" value="Unassembled WGS sequence"/>
</dbReference>
<dbReference type="OrthoDB" id="4981298at2"/>
<name>A0A3A4BMN0_9ACTN</name>
<evidence type="ECO:0000313" key="3">
    <source>
        <dbReference type="Proteomes" id="UP000265768"/>
    </source>
</evidence>
<feature type="compositionally biased region" description="Low complexity" evidence="1">
    <location>
        <begin position="8"/>
        <end position="29"/>
    </location>
</feature>
<proteinExistence type="predicted"/>
<dbReference type="EMBL" id="QZEY01000005">
    <property type="protein sequence ID" value="RJL32262.1"/>
    <property type="molecule type" value="Genomic_DNA"/>
</dbReference>
<dbReference type="AlphaFoldDB" id="A0A3A4BMN0"/>
<dbReference type="Gene3D" id="3.40.710.10">
    <property type="entry name" value="DD-peptidase/beta-lactamase superfamily"/>
    <property type="match status" value="1"/>
</dbReference>